<dbReference type="RefSeq" id="WP_349246542.1">
    <property type="nucleotide sequence ID" value="NZ_JASCXX010000029.1"/>
</dbReference>
<dbReference type="EMBL" id="JASCXX010000029">
    <property type="protein sequence ID" value="MDI6451133.1"/>
    <property type="molecule type" value="Genomic_DNA"/>
</dbReference>
<gene>
    <name evidence="1" type="ORF">QJ522_18875</name>
</gene>
<comment type="caution">
    <text evidence="1">The sequence shown here is derived from an EMBL/GenBank/DDBJ whole genome shotgun (WGS) entry which is preliminary data.</text>
</comment>
<reference evidence="1" key="1">
    <citation type="submission" date="2023-05" db="EMBL/GenBank/DDBJ databases">
        <title>Anaerotaeda fermentans gen. nov., sp. nov., a novel anaerobic planctomycete of the new family within the order Sedimentisphaerales isolated from Taman Peninsula, Russia.</title>
        <authorList>
            <person name="Khomyakova M.A."/>
            <person name="Merkel A.Y."/>
            <person name="Slobodkin A.I."/>
        </authorList>
    </citation>
    <scope>NUCLEOTIDE SEQUENCE</scope>
    <source>
        <strain evidence="1">M17dextr</strain>
    </source>
</reference>
<dbReference type="Proteomes" id="UP001431776">
    <property type="component" value="Unassembled WGS sequence"/>
</dbReference>
<protein>
    <submittedName>
        <fullName evidence="1">Uncharacterized protein</fullName>
    </submittedName>
</protein>
<accession>A0AAW6TZH2</accession>
<sequence>MDNRHITDERQVLTSLSREATANRKEASLVVSGGAGSPAWPVKVKSHVAWNVYCVRAVALGEAGSVPVEIGQEIEATNLAESFTGEGTLPAGTFALLFRAGERNVFCTKP</sequence>
<name>A0AAW6TZH2_9BACT</name>
<dbReference type="AlphaFoldDB" id="A0AAW6TZH2"/>
<evidence type="ECO:0000313" key="2">
    <source>
        <dbReference type="Proteomes" id="UP001431776"/>
    </source>
</evidence>
<evidence type="ECO:0000313" key="1">
    <source>
        <dbReference type="EMBL" id="MDI6451133.1"/>
    </source>
</evidence>
<keyword evidence="2" id="KW-1185">Reference proteome</keyword>
<proteinExistence type="predicted"/>
<organism evidence="1 2">
    <name type="scientific">Anaerobaca lacustris</name>
    <dbReference type="NCBI Taxonomy" id="3044600"/>
    <lineage>
        <taxon>Bacteria</taxon>
        <taxon>Pseudomonadati</taxon>
        <taxon>Planctomycetota</taxon>
        <taxon>Phycisphaerae</taxon>
        <taxon>Sedimentisphaerales</taxon>
        <taxon>Anaerobacaceae</taxon>
        <taxon>Anaerobaca</taxon>
    </lineage>
</organism>